<dbReference type="WBParaSite" id="HNAJ_0001065601-mRNA-1">
    <property type="protein sequence ID" value="HNAJ_0001065601-mRNA-1"/>
    <property type="gene ID" value="HNAJ_0001065601"/>
</dbReference>
<organism evidence="1">
    <name type="scientific">Rodentolepis nana</name>
    <name type="common">Dwarf tapeworm</name>
    <name type="synonym">Hymenolepis nana</name>
    <dbReference type="NCBI Taxonomy" id="102285"/>
    <lineage>
        <taxon>Eukaryota</taxon>
        <taxon>Metazoa</taxon>
        <taxon>Spiralia</taxon>
        <taxon>Lophotrochozoa</taxon>
        <taxon>Platyhelminthes</taxon>
        <taxon>Cestoda</taxon>
        <taxon>Eucestoda</taxon>
        <taxon>Cyclophyllidea</taxon>
        <taxon>Hymenolepididae</taxon>
        <taxon>Rodentolepis</taxon>
    </lineage>
</organism>
<sequence>LPYGRKILLSLPPLFYHFRSHPSVEGSSLLGVPPLIESKPNFVQLFDENRSCSTPIHQCD</sequence>
<reference evidence="1" key="1">
    <citation type="submission" date="2017-02" db="UniProtKB">
        <authorList>
            <consortium name="WormBaseParasite"/>
        </authorList>
    </citation>
    <scope>IDENTIFICATION</scope>
</reference>
<evidence type="ECO:0000313" key="1">
    <source>
        <dbReference type="WBParaSite" id="HNAJ_0001065601-mRNA-1"/>
    </source>
</evidence>
<proteinExistence type="predicted"/>
<name>A0A0R3TSM4_RODNA</name>
<dbReference type="AlphaFoldDB" id="A0A0R3TSM4"/>
<accession>A0A0R3TSM4</accession>
<protein>
    <submittedName>
        <fullName evidence="1">Ovule protein</fullName>
    </submittedName>
</protein>